<reference evidence="5" key="1">
    <citation type="submission" date="2021-03" db="EMBL/GenBank/DDBJ databases">
        <authorList>
            <person name="Jaffe A."/>
        </authorList>
    </citation>
    <scope>NUCLEOTIDE SEQUENCE</scope>
    <source>
        <strain evidence="5">RIFCSPLOWO2_01_FULL_AR10_48_17</strain>
    </source>
</reference>
<dbReference type="CDD" id="cd04491">
    <property type="entry name" value="SoSSB_OBF"/>
    <property type="match status" value="1"/>
</dbReference>
<feature type="domain" description="Replication protein A OB" evidence="4">
    <location>
        <begin position="74"/>
        <end position="153"/>
    </location>
</feature>
<dbReference type="InterPro" id="IPR004365">
    <property type="entry name" value="NA-bd_OB_tRNA"/>
</dbReference>
<dbReference type="AlphaFoldDB" id="A0A8T4LD74"/>
<feature type="compositionally biased region" description="Basic and acidic residues" evidence="2">
    <location>
        <begin position="261"/>
        <end position="273"/>
    </location>
</feature>
<dbReference type="Pfam" id="PF16900">
    <property type="entry name" value="REPA_OB_2"/>
    <property type="match status" value="1"/>
</dbReference>
<dbReference type="PANTHER" id="PTHR13356:SF0">
    <property type="entry name" value="SOSS COMPLEX SUBUNIT B HOMOLOG"/>
    <property type="match status" value="1"/>
</dbReference>
<feature type="region of interest" description="Disordered" evidence="2">
    <location>
        <begin position="261"/>
        <end position="286"/>
    </location>
</feature>
<dbReference type="Pfam" id="PF01336">
    <property type="entry name" value="tRNA_anti-codon"/>
    <property type="match status" value="1"/>
</dbReference>
<dbReference type="PANTHER" id="PTHR13356">
    <property type="entry name" value="OB FOLD NUCLEIC ACID BINDING PROTEIN-RELATED"/>
    <property type="match status" value="1"/>
</dbReference>
<evidence type="ECO:0008006" key="7">
    <source>
        <dbReference type="Google" id="ProtNLM"/>
    </source>
</evidence>
<evidence type="ECO:0000256" key="1">
    <source>
        <dbReference type="ARBA" id="ARBA00023125"/>
    </source>
</evidence>
<dbReference type="InterPro" id="IPR051231">
    <property type="entry name" value="SOSS-B"/>
</dbReference>
<proteinExistence type="predicted"/>
<feature type="compositionally biased region" description="Polar residues" evidence="2">
    <location>
        <begin position="274"/>
        <end position="286"/>
    </location>
</feature>
<keyword evidence="1" id="KW-0238">DNA-binding</keyword>
<gene>
    <name evidence="5" type="ORF">J4215_01690</name>
</gene>
<organism evidence="5 6">
    <name type="scientific">Candidatus Iainarchaeum sp</name>
    <dbReference type="NCBI Taxonomy" id="3101447"/>
    <lineage>
        <taxon>Archaea</taxon>
        <taxon>Candidatus Iainarchaeota</taxon>
        <taxon>Candidatus Iainarchaeia</taxon>
        <taxon>Candidatus Iainarchaeales</taxon>
        <taxon>Candidatus Iainarchaeaceae</taxon>
        <taxon>Candidatus Iainarchaeum</taxon>
    </lineage>
</organism>
<evidence type="ECO:0000313" key="5">
    <source>
        <dbReference type="EMBL" id="MBS3061275.1"/>
    </source>
</evidence>
<reference evidence="5" key="2">
    <citation type="submission" date="2021-05" db="EMBL/GenBank/DDBJ databases">
        <title>Protein family content uncovers lineage relationships and bacterial pathway maintenance mechanisms in DPANN archaea.</title>
        <authorList>
            <person name="Castelle C.J."/>
            <person name="Meheust R."/>
            <person name="Jaffe A.L."/>
            <person name="Seitz K."/>
            <person name="Gong X."/>
            <person name="Baker B.J."/>
            <person name="Banfield J.F."/>
        </authorList>
    </citation>
    <scope>NUCLEOTIDE SEQUENCE</scope>
    <source>
        <strain evidence="5">RIFCSPLOWO2_01_FULL_AR10_48_17</strain>
    </source>
</reference>
<evidence type="ECO:0000313" key="6">
    <source>
        <dbReference type="Proteomes" id="UP000675968"/>
    </source>
</evidence>
<dbReference type="Gene3D" id="2.40.50.140">
    <property type="entry name" value="Nucleic acid-binding proteins"/>
    <property type="match status" value="2"/>
</dbReference>
<dbReference type="InterPro" id="IPR031657">
    <property type="entry name" value="REPA_OB_2"/>
</dbReference>
<dbReference type="SUPFAM" id="SSF50249">
    <property type="entry name" value="Nucleic acid-binding proteins"/>
    <property type="match status" value="2"/>
</dbReference>
<dbReference type="Proteomes" id="UP000675968">
    <property type="component" value="Unassembled WGS sequence"/>
</dbReference>
<dbReference type="GO" id="GO:0003677">
    <property type="term" value="F:DNA binding"/>
    <property type="evidence" value="ECO:0007669"/>
    <property type="project" value="UniProtKB-KW"/>
</dbReference>
<feature type="domain" description="OB" evidence="3">
    <location>
        <begin position="196"/>
        <end position="267"/>
    </location>
</feature>
<dbReference type="GO" id="GO:0000724">
    <property type="term" value="P:double-strand break repair via homologous recombination"/>
    <property type="evidence" value="ECO:0007669"/>
    <property type="project" value="TreeGrafter"/>
</dbReference>
<dbReference type="GO" id="GO:0010212">
    <property type="term" value="P:response to ionizing radiation"/>
    <property type="evidence" value="ECO:0007669"/>
    <property type="project" value="TreeGrafter"/>
</dbReference>
<evidence type="ECO:0000259" key="4">
    <source>
        <dbReference type="Pfam" id="PF16900"/>
    </source>
</evidence>
<protein>
    <recommendedName>
        <fullName evidence="7">OB domain-containing protein</fullName>
    </recommendedName>
</protein>
<evidence type="ECO:0000256" key="2">
    <source>
        <dbReference type="SAM" id="MobiDB-lite"/>
    </source>
</evidence>
<sequence length="286" mass="31530">MNPIPSGLLNQYLEKTGKSPEEAEKLIREKTAKFAGLLTEEAALFLLAKEAGINPDLATKTIQPVPIQQLEPGQTNIDVLCVAKHVYPIKEFPNKNKPGTGKRGSLLVCDETGEIYLTLWHQHTDLIKTVSIGTPILLSNVSVTEYNGQKQLNFGFKSGFDANPTAVSTHTLPNFKTETMAIEKIEGGQYNLNVSGTITKLFPVKSFENDRDSGEYRAFEIKDDSAIIRCVAWNDAATQTEKLKEGDAVLIENAYSKTNRNDETELHLGDKSRVVSQSQTRGESTS</sequence>
<dbReference type="EMBL" id="JAGVWC010000008">
    <property type="protein sequence ID" value="MBS3061275.1"/>
    <property type="molecule type" value="Genomic_DNA"/>
</dbReference>
<dbReference type="InterPro" id="IPR012340">
    <property type="entry name" value="NA-bd_OB-fold"/>
</dbReference>
<accession>A0A8T4LD74</accession>
<evidence type="ECO:0000259" key="3">
    <source>
        <dbReference type="Pfam" id="PF01336"/>
    </source>
</evidence>
<name>A0A8T4LD74_9ARCH</name>
<comment type="caution">
    <text evidence="5">The sequence shown here is derived from an EMBL/GenBank/DDBJ whole genome shotgun (WGS) entry which is preliminary data.</text>
</comment>